<keyword evidence="3 6" id="KW-0812">Transmembrane</keyword>
<evidence type="ECO:0000256" key="5">
    <source>
        <dbReference type="ARBA" id="ARBA00023136"/>
    </source>
</evidence>
<keyword evidence="8" id="KW-1185">Reference proteome</keyword>
<feature type="transmembrane region" description="Helical" evidence="6">
    <location>
        <begin position="58"/>
        <end position="83"/>
    </location>
</feature>
<keyword evidence="2" id="KW-1003">Cell membrane</keyword>
<evidence type="ECO:0000256" key="2">
    <source>
        <dbReference type="ARBA" id="ARBA00022475"/>
    </source>
</evidence>
<dbReference type="PROSITE" id="PS50262">
    <property type="entry name" value="G_PROTEIN_RECEP_F1_2"/>
    <property type="match status" value="1"/>
</dbReference>
<protein>
    <submittedName>
        <fullName evidence="9">G-protein coupled receptors family 1 profile domain-containing protein</fullName>
    </submittedName>
</protein>
<evidence type="ECO:0000313" key="9">
    <source>
        <dbReference type="WBParaSite" id="nRc.2.0.1.t36612-RA"/>
    </source>
</evidence>
<dbReference type="WBParaSite" id="nRc.2.0.1.t36612-RA">
    <property type="protein sequence ID" value="nRc.2.0.1.t36612-RA"/>
    <property type="gene ID" value="nRc.2.0.1.g36612"/>
</dbReference>
<organism evidence="8 9">
    <name type="scientific">Romanomermis culicivorax</name>
    <name type="common">Nematode worm</name>
    <dbReference type="NCBI Taxonomy" id="13658"/>
    <lineage>
        <taxon>Eukaryota</taxon>
        <taxon>Metazoa</taxon>
        <taxon>Ecdysozoa</taxon>
        <taxon>Nematoda</taxon>
        <taxon>Enoplea</taxon>
        <taxon>Dorylaimia</taxon>
        <taxon>Mermithida</taxon>
        <taxon>Mermithoidea</taxon>
        <taxon>Mermithidae</taxon>
        <taxon>Romanomermis</taxon>
    </lineage>
</organism>
<comment type="subcellular location">
    <subcellularLocation>
        <location evidence="1">Cell membrane</location>
        <topology evidence="1">Multi-pass membrane protein</topology>
    </subcellularLocation>
</comment>
<dbReference type="PANTHER" id="PTHR22750">
    <property type="entry name" value="G-PROTEIN COUPLED RECEPTOR"/>
    <property type="match status" value="1"/>
</dbReference>
<dbReference type="CDD" id="cd00637">
    <property type="entry name" value="7tm_classA_rhodopsin-like"/>
    <property type="match status" value="1"/>
</dbReference>
<evidence type="ECO:0000256" key="6">
    <source>
        <dbReference type="SAM" id="Phobius"/>
    </source>
</evidence>
<feature type="transmembrane region" description="Helical" evidence="6">
    <location>
        <begin position="103"/>
        <end position="121"/>
    </location>
</feature>
<feature type="transmembrane region" description="Helical" evidence="6">
    <location>
        <begin position="185"/>
        <end position="207"/>
    </location>
</feature>
<evidence type="ECO:0000256" key="1">
    <source>
        <dbReference type="ARBA" id="ARBA00004651"/>
    </source>
</evidence>
<dbReference type="SUPFAM" id="SSF81321">
    <property type="entry name" value="Family A G protein-coupled receptor-like"/>
    <property type="match status" value="1"/>
</dbReference>
<dbReference type="GO" id="GO:0004930">
    <property type="term" value="F:G protein-coupled receptor activity"/>
    <property type="evidence" value="ECO:0007669"/>
    <property type="project" value="InterPro"/>
</dbReference>
<sequence length="378" mass="42607">MNATLPTNEQIQSSIEILRQTMASSVVYLLAGLVACATSTLSLSAIHHSKEMKSKFYALYAEMAVADFLMGFVFLIVTTKKIFRFLTKTGDAMTRYRCCLESAPMYFCQTLGLYVAFTLAIDRTVSFLKPVKYKYMKARHITYPLIGAAWSLSVMETIIMIIIGLEQRNKIEIVLTCNTASCWSIKNYFITLYSHLCVSFFVVFLNFSLMGTARRLMIEAQKRKGQKIVSEEDRHHRSQSNFQLKVIKTLSVMVFSHGTSHISARVILVVVLHEYLEDPEIFLTGFVSPQGSFARNLIVINAALHFFFYYLTSSEFKKAVNDRLAHHFVCCRGCLGEDAVTSIASKCDNFLSRSKTKVGGDPVTVIPVATTLTVEQQK</sequence>
<dbReference type="Gene3D" id="1.20.1070.10">
    <property type="entry name" value="Rhodopsin 7-helix transmembrane proteins"/>
    <property type="match status" value="1"/>
</dbReference>
<feature type="transmembrane region" description="Helical" evidence="6">
    <location>
        <begin position="26"/>
        <end position="46"/>
    </location>
</feature>
<evidence type="ECO:0000256" key="3">
    <source>
        <dbReference type="ARBA" id="ARBA00022692"/>
    </source>
</evidence>
<proteinExistence type="predicted"/>
<evidence type="ECO:0000259" key="7">
    <source>
        <dbReference type="PROSITE" id="PS50262"/>
    </source>
</evidence>
<name>A0A915KD20_ROMCU</name>
<keyword evidence="5 6" id="KW-0472">Membrane</keyword>
<evidence type="ECO:0000313" key="8">
    <source>
        <dbReference type="Proteomes" id="UP000887565"/>
    </source>
</evidence>
<keyword evidence="4 6" id="KW-1133">Transmembrane helix</keyword>
<dbReference type="AlphaFoldDB" id="A0A915KD20"/>
<dbReference type="OMA" id="HEYLEDP"/>
<evidence type="ECO:0000256" key="4">
    <source>
        <dbReference type="ARBA" id="ARBA00022989"/>
    </source>
</evidence>
<dbReference type="InterPro" id="IPR017452">
    <property type="entry name" value="GPCR_Rhodpsn_7TM"/>
</dbReference>
<reference evidence="9" key="1">
    <citation type="submission" date="2022-11" db="UniProtKB">
        <authorList>
            <consortium name="WormBaseParasite"/>
        </authorList>
    </citation>
    <scope>IDENTIFICATION</scope>
</reference>
<accession>A0A915KD20</accession>
<dbReference type="InterPro" id="IPR000276">
    <property type="entry name" value="GPCR_Rhodpsn"/>
</dbReference>
<dbReference type="SMART" id="SM01381">
    <property type="entry name" value="7TM_GPCR_Srsx"/>
    <property type="match status" value="1"/>
</dbReference>
<feature type="transmembrane region" description="Helical" evidence="6">
    <location>
        <begin position="141"/>
        <end position="165"/>
    </location>
</feature>
<dbReference type="Pfam" id="PF00001">
    <property type="entry name" value="7tm_1"/>
    <property type="match status" value="1"/>
</dbReference>
<dbReference type="GO" id="GO:0005886">
    <property type="term" value="C:plasma membrane"/>
    <property type="evidence" value="ECO:0007669"/>
    <property type="project" value="UniProtKB-SubCell"/>
</dbReference>
<feature type="domain" description="G-protein coupled receptors family 1 profile" evidence="7">
    <location>
        <begin position="38"/>
        <end position="309"/>
    </location>
</feature>
<dbReference type="Proteomes" id="UP000887565">
    <property type="component" value="Unplaced"/>
</dbReference>